<dbReference type="PROSITE" id="PS50090">
    <property type="entry name" value="MYB_LIKE"/>
    <property type="match status" value="1"/>
</dbReference>
<dbReference type="PANTHER" id="PTHR44191:SF4">
    <property type="entry name" value="OS01G0187900 PROTEIN"/>
    <property type="match status" value="1"/>
</dbReference>
<feature type="region of interest" description="Disordered" evidence="6">
    <location>
        <begin position="49"/>
        <end position="95"/>
    </location>
</feature>
<dbReference type="InterPro" id="IPR006447">
    <property type="entry name" value="Myb_dom_plants"/>
</dbReference>
<keyword evidence="11" id="KW-1185">Reference proteome</keyword>
<feature type="domain" description="Myb-like" evidence="7">
    <location>
        <begin position="87"/>
        <end position="139"/>
    </location>
</feature>
<evidence type="ECO:0000256" key="6">
    <source>
        <dbReference type="SAM" id="MobiDB-lite"/>
    </source>
</evidence>
<dbReference type="OrthoDB" id="118550at2759"/>
<dbReference type="InterPro" id="IPR017884">
    <property type="entry name" value="SANT_dom"/>
</dbReference>
<protein>
    <submittedName>
        <fullName evidence="10">Transcription factor MYB1R1</fullName>
    </submittedName>
</protein>
<dbReference type="GO" id="GO:0005634">
    <property type="term" value="C:nucleus"/>
    <property type="evidence" value="ECO:0007669"/>
    <property type="project" value="UniProtKB-SubCell"/>
</dbReference>
<evidence type="ECO:0000313" key="11">
    <source>
        <dbReference type="Proteomes" id="UP000236161"/>
    </source>
</evidence>
<accession>A0A2H9ZU63</accession>
<dbReference type="GO" id="GO:0009723">
    <property type="term" value="P:response to ethylene"/>
    <property type="evidence" value="ECO:0007669"/>
    <property type="project" value="TreeGrafter"/>
</dbReference>
<feature type="compositionally biased region" description="Basic and acidic residues" evidence="6">
    <location>
        <begin position="86"/>
        <end position="95"/>
    </location>
</feature>
<dbReference type="PROSITE" id="PS51293">
    <property type="entry name" value="SANT"/>
    <property type="match status" value="1"/>
</dbReference>
<dbReference type="SMART" id="SM00717">
    <property type="entry name" value="SANT"/>
    <property type="match status" value="1"/>
</dbReference>
<gene>
    <name evidence="10" type="ORF">AXF42_Ash015717</name>
</gene>
<organism evidence="10 11">
    <name type="scientific">Apostasia shenzhenica</name>
    <dbReference type="NCBI Taxonomy" id="1088818"/>
    <lineage>
        <taxon>Eukaryota</taxon>
        <taxon>Viridiplantae</taxon>
        <taxon>Streptophyta</taxon>
        <taxon>Embryophyta</taxon>
        <taxon>Tracheophyta</taxon>
        <taxon>Spermatophyta</taxon>
        <taxon>Magnoliopsida</taxon>
        <taxon>Liliopsida</taxon>
        <taxon>Asparagales</taxon>
        <taxon>Orchidaceae</taxon>
        <taxon>Apostasioideae</taxon>
        <taxon>Apostasia</taxon>
    </lineage>
</organism>
<dbReference type="GO" id="GO:0006355">
    <property type="term" value="P:regulation of DNA-templated transcription"/>
    <property type="evidence" value="ECO:0007669"/>
    <property type="project" value="UniProtKB-ARBA"/>
</dbReference>
<feature type="domain" description="SANT" evidence="8">
    <location>
        <begin position="90"/>
        <end position="143"/>
    </location>
</feature>
<dbReference type="FunFam" id="1.10.10.60:FF:000009">
    <property type="entry name" value="transcription factor MYB1R1"/>
    <property type="match status" value="1"/>
</dbReference>
<sequence length="293" mass="32029">MTRRCSHCNNNGHNSRTCSGRGGGGGSGGGVKLFGVRIAEGAGAMKRSASMGSLSSSSDPVQDHAAAASGYASDDPGHASCSSNCRNERKKGNPWTEEEHRMFLLGLQKLGKGDWRGIARNFVVSRSPTQVASHAQKYFIRQANASRRKRRSSLFDMVPQLSNPPPPPETKENILYNSTLLPVLPPIYPTLVQVKFPFWPTNLSIPVREEEMVENHEVYKPTPVLPKDPINADELVGMSKLCIREVGSGRMEPSALSIKLRETSASRQSAFHLHPSISRPDLNHRSSNVIHAV</sequence>
<dbReference type="CDD" id="cd00167">
    <property type="entry name" value="SANT"/>
    <property type="match status" value="1"/>
</dbReference>
<dbReference type="AlphaFoldDB" id="A0A2H9ZU63"/>
<dbReference type="STRING" id="1088818.A0A2H9ZU63"/>
<dbReference type="InterPro" id="IPR001005">
    <property type="entry name" value="SANT/Myb"/>
</dbReference>
<comment type="subcellular location">
    <subcellularLocation>
        <location evidence="1">Nucleus</location>
    </subcellularLocation>
</comment>
<proteinExistence type="predicted"/>
<evidence type="ECO:0000259" key="7">
    <source>
        <dbReference type="PROSITE" id="PS50090"/>
    </source>
</evidence>
<reference evidence="10 11" key="1">
    <citation type="journal article" date="2017" name="Nature">
        <title>The Apostasia genome and the evolution of orchids.</title>
        <authorList>
            <person name="Zhang G.Q."/>
            <person name="Liu K.W."/>
            <person name="Li Z."/>
            <person name="Lohaus R."/>
            <person name="Hsiao Y.Y."/>
            <person name="Niu S.C."/>
            <person name="Wang J.Y."/>
            <person name="Lin Y.C."/>
            <person name="Xu Q."/>
            <person name="Chen L.J."/>
            <person name="Yoshida K."/>
            <person name="Fujiwara S."/>
            <person name="Wang Z.W."/>
            <person name="Zhang Y.Q."/>
            <person name="Mitsuda N."/>
            <person name="Wang M."/>
            <person name="Liu G.H."/>
            <person name="Pecoraro L."/>
            <person name="Huang H.X."/>
            <person name="Xiao X.J."/>
            <person name="Lin M."/>
            <person name="Wu X.Y."/>
            <person name="Wu W.L."/>
            <person name="Chen Y.Y."/>
            <person name="Chang S.B."/>
            <person name="Sakamoto S."/>
            <person name="Ohme-Takagi M."/>
            <person name="Yagi M."/>
            <person name="Zeng S.J."/>
            <person name="Shen C.Y."/>
            <person name="Yeh C.M."/>
            <person name="Luo Y.B."/>
            <person name="Tsai W.C."/>
            <person name="Van de Peer Y."/>
            <person name="Liu Z.J."/>
        </authorList>
    </citation>
    <scope>NUCLEOTIDE SEQUENCE [LARGE SCALE GENOMIC DNA]</scope>
    <source>
        <strain evidence="11">cv. Shenzhen</strain>
        <tissue evidence="10">Stem</tissue>
    </source>
</reference>
<dbReference type="GO" id="GO:0009739">
    <property type="term" value="P:response to gibberellin"/>
    <property type="evidence" value="ECO:0007669"/>
    <property type="project" value="TreeGrafter"/>
</dbReference>
<evidence type="ECO:0000256" key="5">
    <source>
        <dbReference type="ARBA" id="ARBA00023242"/>
    </source>
</evidence>
<dbReference type="GO" id="GO:0009744">
    <property type="term" value="P:response to sucrose"/>
    <property type="evidence" value="ECO:0007669"/>
    <property type="project" value="UniProtKB-ARBA"/>
</dbReference>
<name>A0A2H9ZU63_9ASPA</name>
<dbReference type="NCBIfam" id="TIGR01557">
    <property type="entry name" value="myb_SHAQKYF"/>
    <property type="match status" value="1"/>
</dbReference>
<keyword evidence="3" id="KW-0238">DNA-binding</keyword>
<feature type="compositionally biased region" description="Low complexity" evidence="6">
    <location>
        <begin position="49"/>
        <end position="58"/>
    </location>
</feature>
<keyword evidence="5" id="KW-0539">Nucleus</keyword>
<dbReference type="PANTHER" id="PTHR44191">
    <property type="entry name" value="TRANSCRIPTION FACTOR KUA1"/>
    <property type="match status" value="1"/>
</dbReference>
<dbReference type="Proteomes" id="UP000236161">
    <property type="component" value="Unassembled WGS sequence"/>
</dbReference>
<keyword evidence="2" id="KW-0805">Transcription regulation</keyword>
<dbReference type="GO" id="GO:0003677">
    <property type="term" value="F:DNA binding"/>
    <property type="evidence" value="ECO:0007669"/>
    <property type="project" value="UniProtKB-KW"/>
</dbReference>
<dbReference type="Pfam" id="PF00249">
    <property type="entry name" value="Myb_DNA-binding"/>
    <property type="match status" value="1"/>
</dbReference>
<feature type="domain" description="HTH myb-type" evidence="9">
    <location>
        <begin position="87"/>
        <end position="143"/>
    </location>
</feature>
<dbReference type="InterPro" id="IPR009057">
    <property type="entry name" value="Homeodomain-like_sf"/>
</dbReference>
<dbReference type="InterPro" id="IPR052245">
    <property type="entry name" value="Plant_Stress_Dev_TF"/>
</dbReference>
<evidence type="ECO:0000256" key="3">
    <source>
        <dbReference type="ARBA" id="ARBA00023125"/>
    </source>
</evidence>
<dbReference type="EMBL" id="KZ453894">
    <property type="protein sequence ID" value="PKA46823.1"/>
    <property type="molecule type" value="Genomic_DNA"/>
</dbReference>
<evidence type="ECO:0000259" key="8">
    <source>
        <dbReference type="PROSITE" id="PS51293"/>
    </source>
</evidence>
<dbReference type="SUPFAM" id="SSF46689">
    <property type="entry name" value="Homeodomain-like"/>
    <property type="match status" value="1"/>
</dbReference>
<evidence type="ECO:0000256" key="2">
    <source>
        <dbReference type="ARBA" id="ARBA00023015"/>
    </source>
</evidence>
<dbReference type="PROSITE" id="PS51294">
    <property type="entry name" value="HTH_MYB"/>
    <property type="match status" value="1"/>
</dbReference>
<dbReference type="Gene3D" id="1.10.10.60">
    <property type="entry name" value="Homeodomain-like"/>
    <property type="match status" value="1"/>
</dbReference>
<evidence type="ECO:0000256" key="1">
    <source>
        <dbReference type="ARBA" id="ARBA00004123"/>
    </source>
</evidence>
<keyword evidence="4" id="KW-0804">Transcription</keyword>
<evidence type="ECO:0000313" key="10">
    <source>
        <dbReference type="EMBL" id="PKA46823.1"/>
    </source>
</evidence>
<dbReference type="InterPro" id="IPR017930">
    <property type="entry name" value="Myb_dom"/>
</dbReference>
<evidence type="ECO:0000256" key="4">
    <source>
        <dbReference type="ARBA" id="ARBA00023163"/>
    </source>
</evidence>
<evidence type="ECO:0000259" key="9">
    <source>
        <dbReference type="PROSITE" id="PS51294"/>
    </source>
</evidence>